<keyword evidence="3" id="KW-1185">Reference proteome</keyword>
<gene>
    <name evidence="2" type="ORF">GCM10007857_02050</name>
</gene>
<feature type="transmembrane region" description="Helical" evidence="1">
    <location>
        <begin position="232"/>
        <end position="259"/>
    </location>
</feature>
<name>A0ABQ6ANL4_9BRAD</name>
<evidence type="ECO:0000256" key="1">
    <source>
        <dbReference type="SAM" id="Phobius"/>
    </source>
</evidence>
<keyword evidence="1" id="KW-1133">Transmembrane helix</keyword>
<feature type="transmembrane region" description="Helical" evidence="1">
    <location>
        <begin position="198"/>
        <end position="225"/>
    </location>
</feature>
<organism evidence="2 3">
    <name type="scientific">Bradyrhizobium iriomotense</name>
    <dbReference type="NCBI Taxonomy" id="441950"/>
    <lineage>
        <taxon>Bacteria</taxon>
        <taxon>Pseudomonadati</taxon>
        <taxon>Pseudomonadota</taxon>
        <taxon>Alphaproteobacteria</taxon>
        <taxon>Hyphomicrobiales</taxon>
        <taxon>Nitrobacteraceae</taxon>
        <taxon>Bradyrhizobium</taxon>
    </lineage>
</organism>
<reference evidence="3" key="1">
    <citation type="journal article" date="2019" name="Int. J. Syst. Evol. Microbiol.">
        <title>The Global Catalogue of Microorganisms (GCM) 10K type strain sequencing project: providing services to taxonomists for standard genome sequencing and annotation.</title>
        <authorList>
            <consortium name="The Broad Institute Genomics Platform"/>
            <consortium name="The Broad Institute Genome Sequencing Center for Infectious Disease"/>
            <person name="Wu L."/>
            <person name="Ma J."/>
        </authorList>
    </citation>
    <scope>NUCLEOTIDE SEQUENCE [LARGE SCALE GENOMIC DNA]</scope>
    <source>
        <strain evidence="3">NBRC 102520</strain>
    </source>
</reference>
<feature type="transmembrane region" description="Helical" evidence="1">
    <location>
        <begin position="165"/>
        <end position="192"/>
    </location>
</feature>
<keyword evidence="1" id="KW-0812">Transmembrane</keyword>
<feature type="transmembrane region" description="Helical" evidence="1">
    <location>
        <begin position="265"/>
        <end position="282"/>
    </location>
</feature>
<sequence>MVAVVRLDRRIHGWNVGRGGIVVLHRLQAVVGVRRSVGTAGFREKLVRRNGLLMIHLRRDLARQMSVLRRTLIMTAAMERLSGIALMGLSQREIFARRRRRGEVAVMFTGNVGDVVRVLERGRAADGVEVRAVVVGLRLRDQVVIGLRGIGHVCMPLARMQTRILVGLMSTMVLADVQSHVVVVIVIAMVLADVQSHVTMVIMVAVVLTSVQSGVAAMVMIALVLADVQTHVAVVSVVAMVLTCVQPHVVMAVVIAVVLSMMQSGITAIGIMCAGWVPGVVIG</sequence>
<keyword evidence="1" id="KW-0472">Membrane</keyword>
<dbReference type="Proteomes" id="UP001156905">
    <property type="component" value="Unassembled WGS sequence"/>
</dbReference>
<comment type="caution">
    <text evidence="2">The sequence shown here is derived from an EMBL/GenBank/DDBJ whole genome shotgun (WGS) entry which is preliminary data.</text>
</comment>
<proteinExistence type="predicted"/>
<evidence type="ECO:0000313" key="3">
    <source>
        <dbReference type="Proteomes" id="UP001156905"/>
    </source>
</evidence>
<dbReference type="EMBL" id="BSOW01000001">
    <property type="protein sequence ID" value="GLR83495.1"/>
    <property type="molecule type" value="Genomic_DNA"/>
</dbReference>
<protein>
    <submittedName>
        <fullName evidence="2">Uncharacterized protein</fullName>
    </submittedName>
</protein>
<accession>A0ABQ6ANL4</accession>
<evidence type="ECO:0000313" key="2">
    <source>
        <dbReference type="EMBL" id="GLR83495.1"/>
    </source>
</evidence>
<dbReference type="RefSeq" id="WP_284260216.1">
    <property type="nucleotide sequence ID" value="NZ_BSOW01000001.1"/>
</dbReference>